<keyword evidence="2" id="KW-0378">Hydrolase</keyword>
<dbReference type="InterPro" id="IPR003695">
    <property type="entry name" value="Ppx_GppA_N"/>
</dbReference>
<protein>
    <submittedName>
        <fullName evidence="2">Guanosine-5'-triphosphate,3'-diphosphate pyrophosphatase</fullName>
        <ecNumber evidence="2">3.6.1.40</ecNumber>
    </submittedName>
</protein>
<dbReference type="Gene3D" id="3.30.420.40">
    <property type="match status" value="1"/>
</dbReference>
<proteinExistence type="predicted"/>
<dbReference type="PANTHER" id="PTHR30005:SF0">
    <property type="entry name" value="RETROGRADE REGULATION PROTEIN 2"/>
    <property type="match status" value="1"/>
</dbReference>
<dbReference type="GO" id="GO:0008894">
    <property type="term" value="F:guanosine-5'-triphosphate,3'-diphosphate diphosphatase activity"/>
    <property type="evidence" value="ECO:0007669"/>
    <property type="project" value="UniProtKB-EC"/>
</dbReference>
<dbReference type="EC" id="3.6.1.40" evidence="2"/>
<dbReference type="PANTHER" id="PTHR30005">
    <property type="entry name" value="EXOPOLYPHOSPHATASE"/>
    <property type="match status" value="1"/>
</dbReference>
<name>A0A6N2W774_9BACE</name>
<dbReference type="AlphaFoldDB" id="A0A6N2W774"/>
<dbReference type="EMBL" id="CACRTB010000035">
    <property type="protein sequence ID" value="VYT38415.1"/>
    <property type="molecule type" value="Genomic_DNA"/>
</dbReference>
<dbReference type="SUPFAM" id="SSF53067">
    <property type="entry name" value="Actin-like ATPase domain"/>
    <property type="match status" value="2"/>
</dbReference>
<organism evidence="2">
    <name type="scientific">Bacteroides caccae</name>
    <dbReference type="NCBI Taxonomy" id="47678"/>
    <lineage>
        <taxon>Bacteria</taxon>
        <taxon>Pseudomonadati</taxon>
        <taxon>Bacteroidota</taxon>
        <taxon>Bacteroidia</taxon>
        <taxon>Bacteroidales</taxon>
        <taxon>Bacteroidaceae</taxon>
        <taxon>Bacteroides</taxon>
    </lineage>
</organism>
<evidence type="ECO:0000313" key="2">
    <source>
        <dbReference type="EMBL" id="VYT38415.1"/>
    </source>
</evidence>
<dbReference type="Gene3D" id="3.30.420.150">
    <property type="entry name" value="Exopolyphosphatase. Domain 2"/>
    <property type="match status" value="1"/>
</dbReference>
<dbReference type="Pfam" id="PF02541">
    <property type="entry name" value="Ppx-GppA"/>
    <property type="match status" value="1"/>
</dbReference>
<feature type="domain" description="Ppx/GppA phosphatase N-terminal" evidence="1">
    <location>
        <begin position="40"/>
        <end position="300"/>
    </location>
</feature>
<reference evidence="2" key="1">
    <citation type="submission" date="2019-11" db="EMBL/GenBank/DDBJ databases">
        <authorList>
            <person name="Feng L."/>
        </authorList>
    </citation>
    <scope>NUCLEOTIDE SEQUENCE</scope>
    <source>
        <strain evidence="2">BcaccaeLFYP20</strain>
    </source>
</reference>
<gene>
    <name evidence="2" type="primary">gppA</name>
    <name evidence="2" type="ORF">BCLFYP20_03665</name>
</gene>
<dbReference type="InterPro" id="IPR050273">
    <property type="entry name" value="GppA/Ppx_hydrolase"/>
</dbReference>
<sequence length="317" mass="35111">MQEHMMINMKKVNYAAIDIGSNAVRLLIKCVNEENAPELMSKVQLIRIPLRLGEDAFTAGIISAEKEKKLIRLMKAYKQLMKIYDVVDYRACATSAMRDARNGKAIVRQIAKKTGIRVDIIDGQEEAHIVYDNHIEQLFASGQNYLYVDVGGGSTEINLISNGELKNSRSYNIGTVRMLSGMVKEEEKEALRTDLIGIATEYAPVSIIGSGGNINKLFRLADKKDKKASLLPVESLREIYLALQVLPAEQRIKQYKLKPDRADVIVPAAEIFLEVATYVKATGIIVPTIGLSDGIIDSLYTQNMNVPPVSHNSTSPS</sequence>
<accession>A0A6N2W774</accession>
<dbReference type="InterPro" id="IPR043129">
    <property type="entry name" value="ATPase_NBD"/>
</dbReference>
<evidence type="ECO:0000259" key="1">
    <source>
        <dbReference type="Pfam" id="PF02541"/>
    </source>
</evidence>
<dbReference type="CDD" id="cd24006">
    <property type="entry name" value="ASKHA_NBD_PPX_GppA"/>
    <property type="match status" value="1"/>
</dbReference>